<dbReference type="AlphaFoldDB" id="A0A0N5CTM4"/>
<dbReference type="STRING" id="103827.A0A0N5CTM4"/>
<reference evidence="3" key="1">
    <citation type="submission" date="2017-02" db="UniProtKB">
        <authorList>
            <consortium name="WormBaseParasite"/>
        </authorList>
    </citation>
    <scope>IDENTIFICATION</scope>
</reference>
<dbReference type="InterPro" id="IPR017943">
    <property type="entry name" value="Bactericidal_perm-incr_a/b_dom"/>
</dbReference>
<sequence>MDLITCYQLTIFLLSMQHIFKVNADLPLSADNQKSQLLVSDNEFDHLASPVISTLTVDTATQLSTQAMHKVEQGSVPAGIYLRISQKGVDYIMDLAAQALPQLLEKSEMPTIEQPQIKISHLTIDKFSQPTLKAKFIPNTG</sequence>
<keyword evidence="2" id="KW-1185">Reference proteome</keyword>
<dbReference type="Proteomes" id="UP000276776">
    <property type="component" value="Unassembled WGS sequence"/>
</dbReference>
<protein>
    <submittedName>
        <fullName evidence="3">Lipoprotein</fullName>
    </submittedName>
</protein>
<dbReference type="Gene3D" id="3.15.10.10">
    <property type="entry name" value="Bactericidal permeability-increasing protein, domain 1"/>
    <property type="match status" value="1"/>
</dbReference>
<dbReference type="EMBL" id="UYYF01001832">
    <property type="protein sequence ID" value="VDN00154.1"/>
    <property type="molecule type" value="Genomic_DNA"/>
</dbReference>
<dbReference type="SUPFAM" id="SSF55394">
    <property type="entry name" value="Bactericidal permeability-increasing protein, BPI"/>
    <property type="match status" value="1"/>
</dbReference>
<dbReference type="GO" id="GO:0008289">
    <property type="term" value="F:lipid binding"/>
    <property type="evidence" value="ECO:0007669"/>
    <property type="project" value="InterPro"/>
</dbReference>
<reference evidence="1 2" key="2">
    <citation type="submission" date="2018-11" db="EMBL/GenBank/DDBJ databases">
        <authorList>
            <consortium name="Pathogen Informatics"/>
        </authorList>
    </citation>
    <scope>NUCLEOTIDE SEQUENCE [LARGE SCALE GENOMIC DNA]</scope>
</reference>
<dbReference type="WBParaSite" id="TCLT_0000358501-mRNA-1">
    <property type="protein sequence ID" value="TCLT_0000358501-mRNA-1"/>
    <property type="gene ID" value="TCLT_0000358501"/>
</dbReference>
<gene>
    <name evidence="1" type="ORF">TCLT_LOCUS3575</name>
</gene>
<accession>A0A0N5CTM4</accession>
<name>A0A0N5CTM4_THECL</name>
<dbReference type="OrthoDB" id="5869407at2759"/>
<organism evidence="3">
    <name type="scientific">Thelazia callipaeda</name>
    <name type="common">Oriental eyeworm</name>
    <name type="synonym">Parasitic nematode</name>
    <dbReference type="NCBI Taxonomy" id="103827"/>
    <lineage>
        <taxon>Eukaryota</taxon>
        <taxon>Metazoa</taxon>
        <taxon>Ecdysozoa</taxon>
        <taxon>Nematoda</taxon>
        <taxon>Chromadorea</taxon>
        <taxon>Rhabditida</taxon>
        <taxon>Spirurina</taxon>
        <taxon>Spiruromorpha</taxon>
        <taxon>Thelazioidea</taxon>
        <taxon>Thelaziidae</taxon>
        <taxon>Thelazia</taxon>
    </lineage>
</organism>
<evidence type="ECO:0000313" key="1">
    <source>
        <dbReference type="EMBL" id="VDN00154.1"/>
    </source>
</evidence>
<evidence type="ECO:0000313" key="2">
    <source>
        <dbReference type="Proteomes" id="UP000276776"/>
    </source>
</evidence>
<evidence type="ECO:0000313" key="3">
    <source>
        <dbReference type="WBParaSite" id="TCLT_0000358501-mRNA-1"/>
    </source>
</evidence>
<proteinExistence type="predicted"/>